<dbReference type="EMBL" id="SOIP01000317">
    <property type="protein sequence ID" value="TET80611.1"/>
    <property type="molecule type" value="Genomic_DNA"/>
</dbReference>
<dbReference type="AlphaFoldDB" id="A0A523XMV1"/>
<name>A0A523XMV1_UNCT6</name>
<comment type="similarity">
    <text evidence="1">Belongs to the UPF0332 family.</text>
</comment>
<dbReference type="Pfam" id="PF05168">
    <property type="entry name" value="HEPN"/>
    <property type="match status" value="1"/>
</dbReference>
<gene>
    <name evidence="3" type="ORF">E3J38_05305</name>
</gene>
<evidence type="ECO:0000313" key="4">
    <source>
        <dbReference type="Proteomes" id="UP000315534"/>
    </source>
</evidence>
<dbReference type="PANTHER" id="PTHR36565">
    <property type="entry name" value="UPF0332 PROTEIN TM_1000"/>
    <property type="match status" value="1"/>
</dbReference>
<dbReference type="Gene3D" id="1.20.120.330">
    <property type="entry name" value="Nucleotidyltransferases domain 2"/>
    <property type="match status" value="1"/>
</dbReference>
<evidence type="ECO:0000313" key="3">
    <source>
        <dbReference type="EMBL" id="TET80611.1"/>
    </source>
</evidence>
<organism evidence="3 4">
    <name type="scientific">candidate division TA06 bacterium</name>
    <dbReference type="NCBI Taxonomy" id="2250710"/>
    <lineage>
        <taxon>Bacteria</taxon>
        <taxon>Bacteria division TA06</taxon>
    </lineage>
</organism>
<accession>A0A523XMV1</accession>
<comment type="caution">
    <text evidence="3">The sequence shown here is derived from an EMBL/GenBank/DDBJ whole genome shotgun (WGS) entry which is preliminary data.</text>
</comment>
<sequence length="139" mass="15737">MRLKECFDRGLLAKAKPSKNKTKQSLASTRSSLRKARDNTKINNMDVAVVMAYTSMFHAFRALLFADGVKERSHVCMLEYVKKGFPELKDLAKEADAYRRFRHTALYGLEVLVSREDAVAAIKLAEKISTSVVKVLRAR</sequence>
<evidence type="ECO:0000259" key="2">
    <source>
        <dbReference type="Pfam" id="PF05168"/>
    </source>
</evidence>
<reference evidence="3 4" key="1">
    <citation type="submission" date="2019-03" db="EMBL/GenBank/DDBJ databases">
        <title>Metabolic potential of uncultured bacteria and archaea associated with petroleum seepage in deep-sea sediments.</title>
        <authorList>
            <person name="Dong X."/>
            <person name="Hubert C."/>
        </authorList>
    </citation>
    <scope>NUCLEOTIDE SEQUENCE [LARGE SCALE GENOMIC DNA]</scope>
    <source>
        <strain evidence="3">E29_bin36</strain>
    </source>
</reference>
<dbReference type="Proteomes" id="UP000315534">
    <property type="component" value="Unassembled WGS sequence"/>
</dbReference>
<dbReference type="PANTHER" id="PTHR36565:SF1">
    <property type="entry name" value="UPF0332 PROTEIN TM_1000"/>
    <property type="match status" value="1"/>
</dbReference>
<dbReference type="InterPro" id="IPR007842">
    <property type="entry name" value="HEPN_dom"/>
</dbReference>
<dbReference type="InterPro" id="IPR052226">
    <property type="entry name" value="UPF0332_toxin"/>
</dbReference>
<proteinExistence type="inferred from homology"/>
<evidence type="ECO:0000256" key="1">
    <source>
        <dbReference type="ARBA" id="ARBA00038248"/>
    </source>
</evidence>
<protein>
    <submittedName>
        <fullName evidence="3">HEPN domain-containing protein</fullName>
    </submittedName>
</protein>
<feature type="domain" description="HEPN" evidence="2">
    <location>
        <begin position="30"/>
        <end position="131"/>
    </location>
</feature>